<keyword evidence="5" id="KW-1185">Reference proteome</keyword>
<dbReference type="AlphaFoldDB" id="A0A1I6NPS3"/>
<dbReference type="Gene3D" id="3.40.50.300">
    <property type="entry name" value="P-loop containing nucleotide triphosphate hydrolases"/>
    <property type="match status" value="1"/>
</dbReference>
<dbReference type="PROSITE" id="PS00211">
    <property type="entry name" value="ABC_TRANSPORTER_1"/>
    <property type="match status" value="1"/>
</dbReference>
<dbReference type="PANTHER" id="PTHR43514:SF4">
    <property type="entry name" value="ABC TRANSPORTER I FAMILY MEMBER 10"/>
    <property type="match status" value="1"/>
</dbReference>
<dbReference type="InterPro" id="IPR050334">
    <property type="entry name" value="Molybdenum_import_ModC"/>
</dbReference>
<dbReference type="PANTHER" id="PTHR43514">
    <property type="entry name" value="ABC TRANSPORTER I FAMILY MEMBER 10"/>
    <property type="match status" value="1"/>
</dbReference>
<feature type="domain" description="ABC transporter" evidence="3">
    <location>
        <begin position="1"/>
        <end position="221"/>
    </location>
</feature>
<dbReference type="PROSITE" id="PS50893">
    <property type="entry name" value="ABC_TRANSPORTER_2"/>
    <property type="match status" value="1"/>
</dbReference>
<dbReference type="InterPro" id="IPR003593">
    <property type="entry name" value="AAA+_ATPase"/>
</dbReference>
<organism evidence="4 5">
    <name type="scientific">Acinetobacter bohemicus</name>
    <dbReference type="NCBI Taxonomy" id="1435036"/>
    <lineage>
        <taxon>Bacteria</taxon>
        <taxon>Pseudomonadati</taxon>
        <taxon>Pseudomonadota</taxon>
        <taxon>Gammaproteobacteria</taxon>
        <taxon>Moraxellales</taxon>
        <taxon>Moraxellaceae</taxon>
        <taxon>Acinetobacter</taxon>
    </lineage>
</organism>
<dbReference type="InterPro" id="IPR027417">
    <property type="entry name" value="P-loop_NTPase"/>
</dbReference>
<dbReference type="GO" id="GO:0016887">
    <property type="term" value="F:ATP hydrolysis activity"/>
    <property type="evidence" value="ECO:0007669"/>
    <property type="project" value="InterPro"/>
</dbReference>
<reference evidence="5" key="1">
    <citation type="submission" date="2016-10" db="EMBL/GenBank/DDBJ databases">
        <authorList>
            <person name="Varghese N."/>
            <person name="Submissions S."/>
        </authorList>
    </citation>
    <scope>NUCLEOTIDE SEQUENCE [LARGE SCALE GENOMIC DNA]</scope>
    <source>
        <strain evidence="5">ANC 5076</strain>
    </source>
</reference>
<evidence type="ECO:0000313" key="4">
    <source>
        <dbReference type="EMBL" id="SFS29897.1"/>
    </source>
</evidence>
<evidence type="ECO:0000256" key="2">
    <source>
        <dbReference type="ARBA" id="ARBA00022840"/>
    </source>
</evidence>
<dbReference type="PROSITE" id="PS51257">
    <property type="entry name" value="PROKAR_LIPOPROTEIN"/>
    <property type="match status" value="1"/>
</dbReference>
<dbReference type="GO" id="GO:0005524">
    <property type="term" value="F:ATP binding"/>
    <property type="evidence" value="ECO:0007669"/>
    <property type="project" value="UniProtKB-KW"/>
</dbReference>
<name>A0A1I6NPS3_9GAMM</name>
<dbReference type="InterPro" id="IPR003439">
    <property type="entry name" value="ABC_transporter-like_ATP-bd"/>
</dbReference>
<gene>
    <name evidence="4" type="ORF">SAMN05444586_100119</name>
</gene>
<evidence type="ECO:0000259" key="3">
    <source>
        <dbReference type="PROSITE" id="PS50893"/>
    </source>
</evidence>
<dbReference type="RefSeq" id="WP_074942923.1">
    <property type="nucleotide sequence ID" value="NZ_FOZU01000001.1"/>
</dbReference>
<accession>A0A1I6NPS3</accession>
<evidence type="ECO:0000256" key="1">
    <source>
        <dbReference type="ARBA" id="ARBA00022741"/>
    </source>
</evidence>
<dbReference type="InterPro" id="IPR017871">
    <property type="entry name" value="ABC_transporter-like_CS"/>
</dbReference>
<proteinExistence type="predicted"/>
<dbReference type="SMART" id="SM00382">
    <property type="entry name" value="AAA"/>
    <property type="match status" value="1"/>
</dbReference>
<keyword evidence="2 4" id="KW-0067">ATP-binding</keyword>
<dbReference type="Proteomes" id="UP000182827">
    <property type="component" value="Unassembled WGS sequence"/>
</dbReference>
<evidence type="ECO:0000313" key="5">
    <source>
        <dbReference type="Proteomes" id="UP000182827"/>
    </source>
</evidence>
<dbReference type="Pfam" id="PF00005">
    <property type="entry name" value="ABC_tran"/>
    <property type="match status" value="1"/>
</dbReference>
<sequence>MLKCNFQYQHADFMLNVKLEMQQQLLGIVGISGCGKSTLLKNIVGLLKPTHGSIQFNQQILFDSQQKIHVPMHQRKIALIFQNALLFPHMNVQQNLCYAEKLIPQAERKFQFNEIVELLELTHLCQRKAHQLSGGEAQRVSIGRALLSSPHLLLLDEPLTGLDQQLKQQILPFLQRIKDELNLPMIYVTHHLEELKYLKADILQLDQGQLQHRQNPKGLIIE</sequence>
<dbReference type="SUPFAM" id="SSF52540">
    <property type="entry name" value="P-loop containing nucleoside triphosphate hydrolases"/>
    <property type="match status" value="1"/>
</dbReference>
<keyword evidence="1" id="KW-0547">Nucleotide-binding</keyword>
<dbReference type="EMBL" id="FOZU01000001">
    <property type="protein sequence ID" value="SFS29897.1"/>
    <property type="molecule type" value="Genomic_DNA"/>
</dbReference>
<protein>
    <submittedName>
        <fullName evidence="4">Molybdate transport system ATP-binding protein</fullName>
    </submittedName>
</protein>